<sequence>MRWLFLLLLFIPAMEIGVFIWVGGMVGPWWVISIIILTGALGILLAKHHGMETWKRAQVRMSKGQAPTEELMDGICILIGSVFLFAPGFITDTVGLILVLPFSRKLFKNSIRALLLKLAKGGTIIYRKW</sequence>
<dbReference type="AlphaFoldDB" id="A0A417YIV3"/>
<evidence type="ECO:0000313" key="3">
    <source>
        <dbReference type="Proteomes" id="UP000285456"/>
    </source>
</evidence>
<feature type="transmembrane region" description="Helical" evidence="1">
    <location>
        <begin position="27"/>
        <end position="46"/>
    </location>
</feature>
<organism evidence="2 3">
    <name type="scientific">Oceanobacillus profundus</name>
    <dbReference type="NCBI Taxonomy" id="372463"/>
    <lineage>
        <taxon>Bacteria</taxon>
        <taxon>Bacillati</taxon>
        <taxon>Bacillota</taxon>
        <taxon>Bacilli</taxon>
        <taxon>Bacillales</taxon>
        <taxon>Bacillaceae</taxon>
        <taxon>Oceanobacillus</taxon>
    </lineage>
</organism>
<reference evidence="2 3" key="1">
    <citation type="journal article" date="2007" name="Int. J. Syst. Evol. Microbiol.">
        <title>Oceanobacillus profundus sp. nov., isolated from a deep-sea sediment core.</title>
        <authorList>
            <person name="Kim Y.G."/>
            <person name="Choi D.H."/>
            <person name="Hyun S."/>
            <person name="Cho B.C."/>
        </authorList>
    </citation>
    <scope>NUCLEOTIDE SEQUENCE [LARGE SCALE GENOMIC DNA]</scope>
    <source>
        <strain evidence="2 3">DSM 18246</strain>
    </source>
</reference>
<name>A0A417YIV3_9BACI</name>
<accession>A0A417YIV3</accession>
<evidence type="ECO:0000256" key="1">
    <source>
        <dbReference type="SAM" id="Phobius"/>
    </source>
</evidence>
<feature type="transmembrane region" description="Helical" evidence="1">
    <location>
        <begin position="75"/>
        <end position="100"/>
    </location>
</feature>
<keyword evidence="3" id="KW-1185">Reference proteome</keyword>
<dbReference type="EMBL" id="QWEH01000004">
    <property type="protein sequence ID" value="RHW32943.1"/>
    <property type="molecule type" value="Genomic_DNA"/>
</dbReference>
<dbReference type="OrthoDB" id="9792788at2"/>
<dbReference type="Pfam" id="PF04186">
    <property type="entry name" value="FxsA"/>
    <property type="match status" value="1"/>
</dbReference>
<proteinExistence type="predicted"/>
<keyword evidence="1" id="KW-1133">Transmembrane helix</keyword>
<comment type="caution">
    <text evidence="2">The sequence shown here is derived from an EMBL/GenBank/DDBJ whole genome shotgun (WGS) entry which is preliminary data.</text>
</comment>
<dbReference type="Proteomes" id="UP000285456">
    <property type="component" value="Unassembled WGS sequence"/>
</dbReference>
<dbReference type="PANTHER" id="PTHR35335">
    <property type="entry name" value="UPF0716 PROTEIN FXSA"/>
    <property type="match status" value="1"/>
</dbReference>
<keyword evidence="1" id="KW-0812">Transmembrane</keyword>
<dbReference type="GO" id="GO:0016020">
    <property type="term" value="C:membrane"/>
    <property type="evidence" value="ECO:0007669"/>
    <property type="project" value="InterPro"/>
</dbReference>
<evidence type="ECO:0000313" key="2">
    <source>
        <dbReference type="EMBL" id="RHW32943.1"/>
    </source>
</evidence>
<gene>
    <name evidence="2" type="ORF">D1B32_07800</name>
</gene>
<keyword evidence="1" id="KW-0472">Membrane</keyword>
<dbReference type="InterPro" id="IPR007313">
    <property type="entry name" value="FxsA"/>
</dbReference>
<protein>
    <submittedName>
        <fullName evidence="2">FxsA family protein</fullName>
    </submittedName>
</protein>
<dbReference type="PANTHER" id="PTHR35335:SF1">
    <property type="entry name" value="UPF0716 PROTEIN FXSA"/>
    <property type="match status" value="1"/>
</dbReference>
<dbReference type="RefSeq" id="WP_095307317.1">
    <property type="nucleotide sequence ID" value="NZ_JAMAWL010000005.1"/>
</dbReference>
<dbReference type="NCBIfam" id="NF008528">
    <property type="entry name" value="PRK11463.1-2"/>
    <property type="match status" value="1"/>
</dbReference>